<evidence type="ECO:0000256" key="1">
    <source>
        <dbReference type="SAM" id="SignalP"/>
    </source>
</evidence>
<gene>
    <name evidence="3" type="ORF">ACFOVS_00165</name>
</gene>
<dbReference type="InterPro" id="IPR025419">
    <property type="entry name" value="DUF4142"/>
</dbReference>
<reference evidence="4" key="1">
    <citation type="journal article" date="2019" name="Int. J. Syst. Evol. Microbiol.">
        <title>The Global Catalogue of Microorganisms (GCM) 10K type strain sequencing project: providing services to taxonomists for standard genome sequencing and annotation.</title>
        <authorList>
            <consortium name="The Broad Institute Genomics Platform"/>
            <consortium name="The Broad Institute Genome Sequencing Center for Infectious Disease"/>
            <person name="Wu L."/>
            <person name="Ma J."/>
        </authorList>
    </citation>
    <scope>NUCLEOTIDE SEQUENCE [LARGE SCALE GENOMIC DNA]</scope>
    <source>
        <strain evidence="4">TBRC 5781</strain>
    </source>
</reference>
<accession>A0ABV8E295</accession>
<dbReference type="Proteomes" id="UP001595697">
    <property type="component" value="Unassembled WGS sequence"/>
</dbReference>
<name>A0ABV8E295_9HYPH</name>
<evidence type="ECO:0000259" key="2">
    <source>
        <dbReference type="Pfam" id="PF13628"/>
    </source>
</evidence>
<keyword evidence="1" id="KW-0732">Signal</keyword>
<sequence length="172" mass="17988">MMNRRNILAGMAVASAFPLATHVLAQGAGQAAGAKGSAMGKDKMKALMGGEFATETSKLAAQNASSPAVKTFAQLEIREQAAVAEAFGSKPGAVSLDDKHKAMLQKLQAAKGAEFDKMYIEGQITGHEELMAIHKDYARSGKDEMARGASTVAVPAIETHLAMLKTIQNSLG</sequence>
<proteinExistence type="predicted"/>
<dbReference type="Pfam" id="PF13628">
    <property type="entry name" value="DUF4142"/>
    <property type="match status" value="1"/>
</dbReference>
<evidence type="ECO:0000313" key="3">
    <source>
        <dbReference type="EMBL" id="MFC3966568.1"/>
    </source>
</evidence>
<dbReference type="Gene3D" id="1.20.1260.10">
    <property type="match status" value="1"/>
</dbReference>
<organism evidence="3 4">
    <name type="scientific">Rhizobium lemnae</name>
    <dbReference type="NCBI Taxonomy" id="1214924"/>
    <lineage>
        <taxon>Bacteria</taxon>
        <taxon>Pseudomonadati</taxon>
        <taxon>Pseudomonadota</taxon>
        <taxon>Alphaproteobacteria</taxon>
        <taxon>Hyphomicrobiales</taxon>
        <taxon>Rhizobiaceae</taxon>
        <taxon>Rhizobium/Agrobacterium group</taxon>
        <taxon>Rhizobium</taxon>
    </lineage>
</organism>
<dbReference type="EMBL" id="JBHSBD010000003">
    <property type="protein sequence ID" value="MFC3966568.1"/>
    <property type="molecule type" value="Genomic_DNA"/>
</dbReference>
<feature type="chain" id="PRO_5047539128" evidence="1">
    <location>
        <begin position="26"/>
        <end position="172"/>
    </location>
</feature>
<dbReference type="RefSeq" id="WP_247260120.1">
    <property type="nucleotide sequence ID" value="NZ_JALJQZ010000007.1"/>
</dbReference>
<protein>
    <submittedName>
        <fullName evidence="3">DUF4142 domain-containing protein</fullName>
    </submittedName>
</protein>
<feature type="signal peptide" evidence="1">
    <location>
        <begin position="1"/>
        <end position="25"/>
    </location>
</feature>
<keyword evidence="4" id="KW-1185">Reference proteome</keyword>
<feature type="domain" description="DUF4142" evidence="2">
    <location>
        <begin position="45"/>
        <end position="166"/>
    </location>
</feature>
<evidence type="ECO:0000313" key="4">
    <source>
        <dbReference type="Proteomes" id="UP001595697"/>
    </source>
</evidence>
<comment type="caution">
    <text evidence="3">The sequence shown here is derived from an EMBL/GenBank/DDBJ whole genome shotgun (WGS) entry which is preliminary data.</text>
</comment>
<dbReference type="InterPro" id="IPR012347">
    <property type="entry name" value="Ferritin-like"/>
</dbReference>